<dbReference type="STRING" id="454171.CP488_00047"/>
<dbReference type="eggNOG" id="COG0665">
    <property type="taxonomic scope" value="Bacteria"/>
</dbReference>
<name>S0EUF7_CHTCT</name>
<feature type="domain" description="FAD dependent oxidoreductase" evidence="2">
    <location>
        <begin position="6"/>
        <end position="357"/>
    </location>
</feature>
<protein>
    <submittedName>
        <fullName evidence="3">Glycine/D-amino acid oxidases (Deaminating)</fullName>
        <ecNumber evidence="3">1.5.3.1</ecNumber>
    </submittedName>
</protein>
<dbReference type="EC" id="1.5.3.1" evidence="3"/>
<dbReference type="AlphaFoldDB" id="S0EUF7"/>
<evidence type="ECO:0000313" key="4">
    <source>
        <dbReference type="Proteomes" id="UP000014227"/>
    </source>
</evidence>
<keyword evidence="4" id="KW-1185">Reference proteome</keyword>
<dbReference type="SUPFAM" id="SSF51905">
    <property type="entry name" value="FAD/NAD(P)-binding domain"/>
    <property type="match status" value="1"/>
</dbReference>
<dbReference type="Proteomes" id="UP000014227">
    <property type="component" value="Chromosome I"/>
</dbReference>
<dbReference type="Gene3D" id="3.30.9.10">
    <property type="entry name" value="D-Amino Acid Oxidase, subunit A, domain 2"/>
    <property type="match status" value="1"/>
</dbReference>
<dbReference type="InParanoid" id="S0EUF7"/>
<accession>S0EUF7</accession>
<dbReference type="Gene3D" id="3.50.50.60">
    <property type="entry name" value="FAD/NAD(P)-binding domain"/>
    <property type="match status" value="1"/>
</dbReference>
<dbReference type="InterPro" id="IPR036188">
    <property type="entry name" value="FAD/NAD-bd_sf"/>
</dbReference>
<gene>
    <name evidence="3" type="ORF">CCALI_01109</name>
</gene>
<dbReference type="PANTHER" id="PTHR13847:SF287">
    <property type="entry name" value="FAD-DEPENDENT OXIDOREDUCTASE DOMAIN-CONTAINING PROTEIN 1"/>
    <property type="match status" value="1"/>
</dbReference>
<dbReference type="HOGENOM" id="CLU_007884_4_1_0"/>
<dbReference type="PATRIC" id="fig|1303518.3.peg.1130"/>
<proteinExistence type="predicted"/>
<organism evidence="3 4">
    <name type="scientific">Chthonomonas calidirosea (strain DSM 23976 / ICMP 18418 / T49)</name>
    <dbReference type="NCBI Taxonomy" id="1303518"/>
    <lineage>
        <taxon>Bacteria</taxon>
        <taxon>Bacillati</taxon>
        <taxon>Armatimonadota</taxon>
        <taxon>Chthonomonadia</taxon>
        <taxon>Chthonomonadales</taxon>
        <taxon>Chthonomonadaceae</taxon>
        <taxon>Chthonomonas</taxon>
    </lineage>
</organism>
<reference evidence="4" key="1">
    <citation type="submission" date="2013-03" db="EMBL/GenBank/DDBJ databases">
        <title>Genome sequence of Chthonomonas calidirosea, the first sequenced genome from the Armatimonadetes phylum (formally candidate division OP10).</title>
        <authorList>
            <person name="Lee K.C.Y."/>
            <person name="Morgan X.C."/>
            <person name="Dunfield P.F."/>
            <person name="Tamas I."/>
            <person name="Houghton K.M."/>
            <person name="Vyssotski M."/>
            <person name="Ryan J.L.J."/>
            <person name="Lagutin K."/>
            <person name="McDonald I.R."/>
            <person name="Stott M.B."/>
        </authorList>
    </citation>
    <scope>NUCLEOTIDE SEQUENCE [LARGE SCALE GENOMIC DNA]</scope>
    <source>
        <strain evidence="4">DSM 23976 / ICMP 18418 / T49</strain>
    </source>
</reference>
<dbReference type="RefSeq" id="WP_016482476.1">
    <property type="nucleotide sequence ID" value="NC_021487.1"/>
</dbReference>
<dbReference type="EMBL" id="HF951689">
    <property type="protein sequence ID" value="CCW34929.1"/>
    <property type="molecule type" value="Genomic_DNA"/>
</dbReference>
<sequence length="388" mass="42815">MAETADVVIIGAGVIGASVAHHLATQKVGKVLLVEAQERPGLGSTRYATGGYRAQFSTAINVKLSLLSREKLRSFQEETGIDSGYRPYGYLFLARRPEQMEALRQAMNVQRAAGLSEVREVSVEEIHAINPWVSTEDIVGGTFCPTDGFTRPLQIHEGYLRSAVRSGASLLCERQVIEIQSDGGQRVRAVRTQRETIETRTVVNAAGAWAGEVAALAGVALPVWPARRQVAVSVEQPVLPDTMPMTIDVEDGFHLRVRDGRVLLLWPAETPGRYPYDVSFYERWLEGLRTKMDRRVPVLRSVVLDREACYCGLYEMSPDKHVVLGEAPRLKGFYLVNGSSGHGVMHAPILGQLVAEMILFGQTRTLDVHALRPTRFVESDLNPETGIL</sequence>
<dbReference type="GO" id="GO:0005737">
    <property type="term" value="C:cytoplasm"/>
    <property type="evidence" value="ECO:0007669"/>
    <property type="project" value="TreeGrafter"/>
</dbReference>
<dbReference type="PANTHER" id="PTHR13847">
    <property type="entry name" value="SARCOSINE DEHYDROGENASE-RELATED"/>
    <property type="match status" value="1"/>
</dbReference>
<evidence type="ECO:0000256" key="1">
    <source>
        <dbReference type="ARBA" id="ARBA00023002"/>
    </source>
</evidence>
<dbReference type="OrthoDB" id="9801699at2"/>
<dbReference type="KEGG" id="ccz:CCALI_01109"/>
<dbReference type="InterPro" id="IPR006076">
    <property type="entry name" value="FAD-dep_OxRdtase"/>
</dbReference>
<keyword evidence="1 3" id="KW-0560">Oxidoreductase</keyword>
<dbReference type="Pfam" id="PF01266">
    <property type="entry name" value="DAO"/>
    <property type="match status" value="1"/>
</dbReference>
<evidence type="ECO:0000259" key="2">
    <source>
        <dbReference type="Pfam" id="PF01266"/>
    </source>
</evidence>
<evidence type="ECO:0000313" key="3">
    <source>
        <dbReference type="EMBL" id="CCW34929.1"/>
    </source>
</evidence>
<dbReference type="GO" id="GO:0008115">
    <property type="term" value="F:sarcosine oxidase activity"/>
    <property type="evidence" value="ECO:0007669"/>
    <property type="project" value="UniProtKB-EC"/>
</dbReference>